<proteinExistence type="predicted"/>
<organism evidence="1 2">
    <name type="scientific">Stratiformator vulcanicus</name>
    <dbReference type="NCBI Taxonomy" id="2527980"/>
    <lineage>
        <taxon>Bacteria</taxon>
        <taxon>Pseudomonadati</taxon>
        <taxon>Planctomycetota</taxon>
        <taxon>Planctomycetia</taxon>
        <taxon>Planctomycetales</taxon>
        <taxon>Planctomycetaceae</taxon>
        <taxon>Stratiformator</taxon>
    </lineage>
</organism>
<dbReference type="InterPro" id="IPR011989">
    <property type="entry name" value="ARM-like"/>
</dbReference>
<evidence type="ECO:0000313" key="1">
    <source>
        <dbReference type="EMBL" id="QDT36225.1"/>
    </source>
</evidence>
<gene>
    <name evidence="1" type="ORF">Pan189_05800</name>
</gene>
<dbReference type="InterPro" id="IPR004155">
    <property type="entry name" value="PBS_lyase_HEAT"/>
</dbReference>
<dbReference type="SMART" id="SM00567">
    <property type="entry name" value="EZ_HEAT"/>
    <property type="match status" value="3"/>
</dbReference>
<dbReference type="PANTHER" id="PTHR12697">
    <property type="entry name" value="PBS LYASE HEAT-LIKE PROTEIN"/>
    <property type="match status" value="1"/>
</dbReference>
<dbReference type="KEGG" id="svp:Pan189_05800"/>
<keyword evidence="2" id="KW-1185">Reference proteome</keyword>
<dbReference type="Proteomes" id="UP000317318">
    <property type="component" value="Chromosome"/>
</dbReference>
<name>A0A517QX36_9PLAN</name>
<dbReference type="Gene3D" id="1.25.10.10">
    <property type="entry name" value="Leucine-rich Repeat Variant"/>
    <property type="match status" value="2"/>
</dbReference>
<dbReference type="EMBL" id="CP036268">
    <property type="protein sequence ID" value="QDT36225.1"/>
    <property type="molecule type" value="Genomic_DNA"/>
</dbReference>
<dbReference type="PANTHER" id="PTHR12697:SF5">
    <property type="entry name" value="DEOXYHYPUSINE HYDROXYLASE"/>
    <property type="match status" value="1"/>
</dbReference>
<protein>
    <submittedName>
        <fullName evidence="1">HEAT repeat protein</fullName>
    </submittedName>
</protein>
<reference evidence="1 2" key="1">
    <citation type="submission" date="2019-02" db="EMBL/GenBank/DDBJ databases">
        <title>Deep-cultivation of Planctomycetes and their phenomic and genomic characterization uncovers novel biology.</title>
        <authorList>
            <person name="Wiegand S."/>
            <person name="Jogler M."/>
            <person name="Boedeker C."/>
            <person name="Pinto D."/>
            <person name="Vollmers J."/>
            <person name="Rivas-Marin E."/>
            <person name="Kohn T."/>
            <person name="Peeters S.H."/>
            <person name="Heuer A."/>
            <person name="Rast P."/>
            <person name="Oberbeckmann S."/>
            <person name="Bunk B."/>
            <person name="Jeske O."/>
            <person name="Meyerdierks A."/>
            <person name="Storesund J.E."/>
            <person name="Kallscheuer N."/>
            <person name="Luecker S."/>
            <person name="Lage O.M."/>
            <person name="Pohl T."/>
            <person name="Merkel B.J."/>
            <person name="Hornburger P."/>
            <person name="Mueller R.-W."/>
            <person name="Bruemmer F."/>
            <person name="Labrenz M."/>
            <person name="Spormann A.M."/>
            <person name="Op den Camp H."/>
            <person name="Overmann J."/>
            <person name="Amann R."/>
            <person name="Jetten M.S.M."/>
            <person name="Mascher T."/>
            <person name="Medema M.H."/>
            <person name="Devos D.P."/>
            <person name="Kaster A.-K."/>
            <person name="Ovreas L."/>
            <person name="Rohde M."/>
            <person name="Galperin M.Y."/>
            <person name="Jogler C."/>
        </authorList>
    </citation>
    <scope>NUCLEOTIDE SEQUENCE [LARGE SCALE GENOMIC DNA]</scope>
    <source>
        <strain evidence="1 2">Pan189</strain>
    </source>
</reference>
<sequence length="247" mass="26208">MIYSPNDLIRDDPNDLNKSVSLKHSNMRTKSIFSPLKTSVIAVLICVAISGCDAGLSSQLKALNSDDPEQRQAAAREFADAQEPIPPKAVAALIDHVGDPDEDVARLSVHALTKQREPSDATIGALRQAVRDDREPVRLNAAFALADLQQSDEATVEVLMTAAEDGLNASAVRQLGLTGSTGKPALPLLSRLLLKSPEPLVRSQAVLAIGKIGPDQAARAALKQAAASDRVEIVRTRAEALLESSAE</sequence>
<evidence type="ECO:0000313" key="2">
    <source>
        <dbReference type="Proteomes" id="UP000317318"/>
    </source>
</evidence>
<dbReference type="InterPro" id="IPR016024">
    <property type="entry name" value="ARM-type_fold"/>
</dbReference>
<dbReference type="Pfam" id="PF13646">
    <property type="entry name" value="HEAT_2"/>
    <property type="match status" value="2"/>
</dbReference>
<accession>A0A517QX36</accession>
<dbReference type="SUPFAM" id="SSF48371">
    <property type="entry name" value="ARM repeat"/>
    <property type="match status" value="1"/>
</dbReference>
<dbReference type="AlphaFoldDB" id="A0A517QX36"/>
<dbReference type="GO" id="GO:0016491">
    <property type="term" value="F:oxidoreductase activity"/>
    <property type="evidence" value="ECO:0007669"/>
    <property type="project" value="TreeGrafter"/>
</dbReference>